<keyword evidence="2" id="KW-1185">Reference proteome</keyword>
<sequence length="102" mass="11290">MVERISWFEGGSQLYSAKEAAMFRLNQYNVQNAIAAGEAGEGGEFQRFLFLLGLSSAHEIVHIFVGYLTGNEDVTPGRVQYPRPRFATRGLGSPARHGRARC</sequence>
<protein>
    <submittedName>
        <fullName evidence="1">Uncharacterized protein</fullName>
    </submittedName>
</protein>
<proteinExistence type="predicted"/>
<reference evidence="1" key="1">
    <citation type="submission" date="2023-06" db="EMBL/GenBank/DDBJ databases">
        <title>Genome-scale phylogeny and comparative genomics of the fungal order Sordariales.</title>
        <authorList>
            <consortium name="Lawrence Berkeley National Laboratory"/>
            <person name="Hensen N."/>
            <person name="Bonometti L."/>
            <person name="Westerberg I."/>
            <person name="Brannstrom I.O."/>
            <person name="Guillou S."/>
            <person name="Cros-Aarteil S."/>
            <person name="Calhoun S."/>
            <person name="Haridas S."/>
            <person name="Kuo A."/>
            <person name="Mondo S."/>
            <person name="Pangilinan J."/>
            <person name="Riley R."/>
            <person name="LaButti K."/>
            <person name="Andreopoulos B."/>
            <person name="Lipzen A."/>
            <person name="Chen C."/>
            <person name="Yanf M."/>
            <person name="Daum C."/>
            <person name="Ng V."/>
            <person name="Clum A."/>
            <person name="Steindorff A."/>
            <person name="Ohm R."/>
            <person name="Martin F."/>
            <person name="Silar P."/>
            <person name="Natvig D."/>
            <person name="Lalanne C."/>
            <person name="Gautier V."/>
            <person name="Ament-velasquez S.L."/>
            <person name="Kruys A."/>
            <person name="Hutchinson M.I."/>
            <person name="Powell A.J."/>
            <person name="Barry K."/>
            <person name="Miller A.N."/>
            <person name="Grigoriev I.V."/>
            <person name="Debuchy R."/>
            <person name="Gladieux P."/>
            <person name="Thoren M.H."/>
            <person name="Johannesson H."/>
        </authorList>
    </citation>
    <scope>NUCLEOTIDE SEQUENCE</scope>
    <source>
        <strain evidence="1">SMH3187-1</strain>
    </source>
</reference>
<dbReference type="AlphaFoldDB" id="A0AA40F9Z0"/>
<name>A0AA40F9Z0_9PEZI</name>
<organism evidence="1 2">
    <name type="scientific">Schizothecium vesticola</name>
    <dbReference type="NCBI Taxonomy" id="314040"/>
    <lineage>
        <taxon>Eukaryota</taxon>
        <taxon>Fungi</taxon>
        <taxon>Dikarya</taxon>
        <taxon>Ascomycota</taxon>
        <taxon>Pezizomycotina</taxon>
        <taxon>Sordariomycetes</taxon>
        <taxon>Sordariomycetidae</taxon>
        <taxon>Sordariales</taxon>
        <taxon>Schizotheciaceae</taxon>
        <taxon>Schizothecium</taxon>
    </lineage>
</organism>
<evidence type="ECO:0000313" key="2">
    <source>
        <dbReference type="Proteomes" id="UP001172155"/>
    </source>
</evidence>
<comment type="caution">
    <text evidence="1">The sequence shown here is derived from an EMBL/GenBank/DDBJ whole genome shotgun (WGS) entry which is preliminary data.</text>
</comment>
<evidence type="ECO:0000313" key="1">
    <source>
        <dbReference type="EMBL" id="KAK0753760.1"/>
    </source>
</evidence>
<dbReference type="Proteomes" id="UP001172155">
    <property type="component" value="Unassembled WGS sequence"/>
</dbReference>
<accession>A0AA40F9Z0</accession>
<dbReference type="EMBL" id="JAUKUD010000001">
    <property type="protein sequence ID" value="KAK0753760.1"/>
    <property type="molecule type" value="Genomic_DNA"/>
</dbReference>
<gene>
    <name evidence="1" type="ORF">B0T18DRAFT_397767</name>
</gene>